<dbReference type="EMBL" id="RRYP01000673">
    <property type="protein sequence ID" value="TNV87019.1"/>
    <property type="molecule type" value="Genomic_DNA"/>
</dbReference>
<evidence type="ECO:0000313" key="2">
    <source>
        <dbReference type="Proteomes" id="UP000785679"/>
    </source>
</evidence>
<proteinExistence type="predicted"/>
<evidence type="ECO:0000313" key="1">
    <source>
        <dbReference type="EMBL" id="TNV87019.1"/>
    </source>
</evidence>
<dbReference type="AlphaFoldDB" id="A0A8J8T993"/>
<reference evidence="1" key="1">
    <citation type="submission" date="2019-06" db="EMBL/GenBank/DDBJ databases">
        <authorList>
            <person name="Zheng W."/>
        </authorList>
    </citation>
    <scope>NUCLEOTIDE SEQUENCE</scope>
    <source>
        <strain evidence="1">QDHG01</strain>
    </source>
</reference>
<gene>
    <name evidence="1" type="ORF">FGO68_gene14211</name>
</gene>
<protein>
    <submittedName>
        <fullName evidence="1">Uncharacterized protein</fullName>
    </submittedName>
</protein>
<organism evidence="1 2">
    <name type="scientific">Halteria grandinella</name>
    <dbReference type="NCBI Taxonomy" id="5974"/>
    <lineage>
        <taxon>Eukaryota</taxon>
        <taxon>Sar</taxon>
        <taxon>Alveolata</taxon>
        <taxon>Ciliophora</taxon>
        <taxon>Intramacronucleata</taxon>
        <taxon>Spirotrichea</taxon>
        <taxon>Stichotrichia</taxon>
        <taxon>Sporadotrichida</taxon>
        <taxon>Halteriidae</taxon>
        <taxon>Halteria</taxon>
    </lineage>
</organism>
<sequence length="85" mass="10156">MAFLYRLNNTPFVNLYRERPQNFEIDYFEGSIDEENCVNEDVEEDQTHKQESNIASNQWIHLLICVSKQYTQYNEHSQLIGNINL</sequence>
<accession>A0A8J8T993</accession>
<name>A0A8J8T993_HALGN</name>
<comment type="caution">
    <text evidence="1">The sequence shown here is derived from an EMBL/GenBank/DDBJ whole genome shotgun (WGS) entry which is preliminary data.</text>
</comment>
<dbReference type="Proteomes" id="UP000785679">
    <property type="component" value="Unassembled WGS sequence"/>
</dbReference>
<keyword evidence="2" id="KW-1185">Reference proteome</keyword>